<dbReference type="InterPro" id="IPR045058">
    <property type="entry name" value="GIMA/IAN/Toc"/>
</dbReference>
<feature type="domain" description="AIG1-type G" evidence="19">
    <location>
        <begin position="7"/>
        <end position="196"/>
    </location>
</feature>
<keyword evidence="8" id="KW-0547">Nucleotide-binding</keyword>
<dbReference type="GO" id="GO:0005525">
    <property type="term" value="F:GTP binding"/>
    <property type="evidence" value="ECO:0007669"/>
    <property type="project" value="UniProtKB-KW"/>
</dbReference>
<evidence type="ECO:0000256" key="4">
    <source>
        <dbReference type="ARBA" id="ARBA00022528"/>
    </source>
</evidence>
<keyword evidence="11" id="KW-0460">Magnesium</keyword>
<dbReference type="AlphaFoldDB" id="A0A4Z1NMZ2"/>
<proteinExistence type="predicted"/>
<evidence type="ECO:0000256" key="3">
    <source>
        <dbReference type="ARBA" id="ARBA00022448"/>
    </source>
</evidence>
<dbReference type="PANTHER" id="PTHR10903">
    <property type="entry name" value="GTPASE, IMAP FAMILY MEMBER-RELATED"/>
    <property type="match status" value="1"/>
</dbReference>
<keyword evidence="4" id="KW-0150">Chloroplast</keyword>
<evidence type="ECO:0000256" key="10">
    <source>
        <dbReference type="ARBA" id="ARBA00022805"/>
    </source>
</evidence>
<evidence type="ECO:0000256" key="16">
    <source>
        <dbReference type="ARBA" id="ARBA00024013"/>
    </source>
</evidence>
<dbReference type="GO" id="GO:0016787">
    <property type="term" value="F:hydrolase activity"/>
    <property type="evidence" value="ECO:0007669"/>
    <property type="project" value="UniProtKB-KW"/>
</dbReference>
<keyword evidence="5" id="KW-0934">Plastid</keyword>
<evidence type="ECO:0000256" key="8">
    <source>
        <dbReference type="ARBA" id="ARBA00022741"/>
    </source>
</evidence>
<comment type="subcellular location">
    <subcellularLocation>
        <location evidence="2">Membrane</location>
        <topology evidence="2">Single-pass membrane protein</topology>
    </subcellularLocation>
    <subcellularLocation>
        <location evidence="16">Plastid</location>
        <location evidence="16">Chloroplast outer membrane</location>
    </subcellularLocation>
</comment>
<evidence type="ECO:0000259" key="19">
    <source>
        <dbReference type="Pfam" id="PF04548"/>
    </source>
</evidence>
<dbReference type="OrthoDB" id="8954335at2759"/>
<evidence type="ECO:0000256" key="18">
    <source>
        <dbReference type="SAM" id="Phobius"/>
    </source>
</evidence>
<reference evidence="20 21" key="1">
    <citation type="submission" date="2019-04" db="EMBL/GenBank/DDBJ databases">
        <title>High contiguity whole genome sequence and gene annotation resource for two Venturia nashicola isolates.</title>
        <authorList>
            <person name="Prokchorchik M."/>
            <person name="Won K."/>
            <person name="Lee Y."/>
            <person name="Choi E.D."/>
            <person name="Segonzac C."/>
            <person name="Sohn K.H."/>
        </authorList>
    </citation>
    <scope>NUCLEOTIDE SEQUENCE [LARGE SCALE GENOMIC DNA]</scope>
    <source>
        <strain evidence="20 21">PRI2</strain>
    </source>
</reference>
<evidence type="ECO:0000256" key="2">
    <source>
        <dbReference type="ARBA" id="ARBA00004167"/>
    </source>
</evidence>
<dbReference type="Pfam" id="PF04548">
    <property type="entry name" value="AIG1"/>
    <property type="match status" value="1"/>
</dbReference>
<evidence type="ECO:0000256" key="11">
    <source>
        <dbReference type="ARBA" id="ARBA00022842"/>
    </source>
</evidence>
<evidence type="ECO:0000256" key="5">
    <source>
        <dbReference type="ARBA" id="ARBA00022640"/>
    </source>
</evidence>
<keyword evidence="21" id="KW-1185">Reference proteome</keyword>
<evidence type="ECO:0000256" key="12">
    <source>
        <dbReference type="ARBA" id="ARBA00022927"/>
    </source>
</evidence>
<name>A0A4Z1NMZ2_9PEZI</name>
<dbReference type="Proteomes" id="UP000298493">
    <property type="component" value="Unassembled WGS sequence"/>
</dbReference>
<evidence type="ECO:0000256" key="9">
    <source>
        <dbReference type="ARBA" id="ARBA00022801"/>
    </source>
</evidence>
<evidence type="ECO:0000313" key="21">
    <source>
        <dbReference type="Proteomes" id="UP000298493"/>
    </source>
</evidence>
<feature type="coiled-coil region" evidence="17">
    <location>
        <begin position="236"/>
        <end position="273"/>
    </location>
</feature>
<sequence>MPAPKLIAVLGVTGAGKSTFINKAAGSSLGVGHGIDPCTQAIALADVMIDGTQVCLIDTPGFDDLERTDADILRLIAKWLAATYDEGTFLTGIILLQPITGNRAYGSEAGRTRLFRKICGEKAFDHVVIASTMWDDLKDKSQGENTVEERVNSGDFWANMVDNGAMVVNHQNNTTSARSIIRKLMNKKEVILQMQDELDKNNGRLQYTSAAQQLDSDLGRASAKEWERLNDVLQELRTARCDGVALQEELAQLKDKLKQLKQQRATIQTANHKGRKVALGVGGAGVGAGIATGALLLACVVM</sequence>
<dbReference type="InterPro" id="IPR006703">
    <property type="entry name" value="G_AIG1"/>
</dbReference>
<protein>
    <submittedName>
        <fullName evidence="20">p-loop containing nucleoside triphosphate hydrolase protein</fullName>
    </submittedName>
</protein>
<dbReference type="STRING" id="86259.A0A4Z1NMZ2"/>
<dbReference type="Gene3D" id="3.40.50.300">
    <property type="entry name" value="P-loop containing nucleotide triphosphate hydrolases"/>
    <property type="match status" value="1"/>
</dbReference>
<keyword evidence="3" id="KW-0813">Transport</keyword>
<comment type="cofactor">
    <cofactor evidence="1">
        <name>Mg(2+)</name>
        <dbReference type="ChEBI" id="CHEBI:18420"/>
    </cofactor>
</comment>
<evidence type="ECO:0000256" key="13">
    <source>
        <dbReference type="ARBA" id="ARBA00022989"/>
    </source>
</evidence>
<evidence type="ECO:0000256" key="6">
    <source>
        <dbReference type="ARBA" id="ARBA00022692"/>
    </source>
</evidence>
<dbReference type="EMBL" id="SNSC02000023">
    <property type="protein sequence ID" value="TID14203.1"/>
    <property type="molecule type" value="Genomic_DNA"/>
</dbReference>
<keyword evidence="6 18" id="KW-0812">Transmembrane</keyword>
<dbReference type="GO" id="GO:0016020">
    <property type="term" value="C:membrane"/>
    <property type="evidence" value="ECO:0007669"/>
    <property type="project" value="UniProtKB-SubCell"/>
</dbReference>
<evidence type="ECO:0000256" key="1">
    <source>
        <dbReference type="ARBA" id="ARBA00001946"/>
    </source>
</evidence>
<dbReference type="GO" id="GO:0046872">
    <property type="term" value="F:metal ion binding"/>
    <property type="evidence" value="ECO:0007669"/>
    <property type="project" value="UniProtKB-KW"/>
</dbReference>
<feature type="transmembrane region" description="Helical" evidence="18">
    <location>
        <begin position="277"/>
        <end position="301"/>
    </location>
</feature>
<keyword evidence="10" id="KW-1002">Plastid outer membrane</keyword>
<comment type="caution">
    <text evidence="20">The sequence shown here is derived from an EMBL/GenBank/DDBJ whole genome shotgun (WGS) entry which is preliminary data.</text>
</comment>
<keyword evidence="15 18" id="KW-0472">Membrane</keyword>
<evidence type="ECO:0000256" key="17">
    <source>
        <dbReference type="SAM" id="Coils"/>
    </source>
</evidence>
<evidence type="ECO:0000256" key="15">
    <source>
        <dbReference type="ARBA" id="ARBA00023136"/>
    </source>
</evidence>
<keyword evidence="9 20" id="KW-0378">Hydrolase</keyword>
<accession>A0A4Z1NMZ2</accession>
<dbReference type="SUPFAM" id="SSF52540">
    <property type="entry name" value="P-loop containing nucleoside triphosphate hydrolases"/>
    <property type="match status" value="1"/>
</dbReference>
<dbReference type="GO" id="GO:0015031">
    <property type="term" value="P:protein transport"/>
    <property type="evidence" value="ECO:0007669"/>
    <property type="project" value="UniProtKB-KW"/>
</dbReference>
<organism evidence="20 21">
    <name type="scientific">Venturia nashicola</name>
    <dbReference type="NCBI Taxonomy" id="86259"/>
    <lineage>
        <taxon>Eukaryota</taxon>
        <taxon>Fungi</taxon>
        <taxon>Dikarya</taxon>
        <taxon>Ascomycota</taxon>
        <taxon>Pezizomycotina</taxon>
        <taxon>Dothideomycetes</taxon>
        <taxon>Pleosporomycetidae</taxon>
        <taxon>Venturiales</taxon>
        <taxon>Venturiaceae</taxon>
        <taxon>Venturia</taxon>
    </lineage>
</organism>
<keyword evidence="7" id="KW-0479">Metal-binding</keyword>
<evidence type="ECO:0000256" key="7">
    <source>
        <dbReference type="ARBA" id="ARBA00022723"/>
    </source>
</evidence>
<keyword evidence="12" id="KW-0653">Protein transport</keyword>
<evidence type="ECO:0000256" key="14">
    <source>
        <dbReference type="ARBA" id="ARBA00023134"/>
    </source>
</evidence>
<dbReference type="PANTHER" id="PTHR10903:SF135">
    <property type="entry name" value="TRANSLOCASE OF CHLOROPLAST 120, CHLOROPLASTIC-RELATED"/>
    <property type="match status" value="1"/>
</dbReference>
<keyword evidence="14" id="KW-0342">GTP-binding</keyword>
<dbReference type="InterPro" id="IPR027417">
    <property type="entry name" value="P-loop_NTPase"/>
</dbReference>
<evidence type="ECO:0000313" key="20">
    <source>
        <dbReference type="EMBL" id="TID14203.1"/>
    </source>
</evidence>
<gene>
    <name evidence="20" type="ORF">E6O75_ATG09282</name>
</gene>
<keyword evidence="13 18" id="KW-1133">Transmembrane helix</keyword>
<keyword evidence="17" id="KW-0175">Coiled coil</keyword>